<reference evidence="1 2" key="1">
    <citation type="journal article" date="2015" name="Genome Announc.">
        <title>Expanding the biotechnology potential of lactobacilli through comparative genomics of 213 strains and associated genera.</title>
        <authorList>
            <person name="Sun Z."/>
            <person name="Harris H.M."/>
            <person name="McCann A."/>
            <person name="Guo C."/>
            <person name="Argimon S."/>
            <person name="Zhang W."/>
            <person name="Yang X."/>
            <person name="Jeffery I.B."/>
            <person name="Cooney J.C."/>
            <person name="Kagawa T.F."/>
            <person name="Liu W."/>
            <person name="Song Y."/>
            <person name="Salvetti E."/>
            <person name="Wrobel A."/>
            <person name="Rasinkangas P."/>
            <person name="Parkhill J."/>
            <person name="Rea M.C."/>
            <person name="O'Sullivan O."/>
            <person name="Ritari J."/>
            <person name="Douillard F.P."/>
            <person name="Paul Ross R."/>
            <person name="Yang R."/>
            <person name="Briner A.E."/>
            <person name="Felis G.E."/>
            <person name="de Vos W.M."/>
            <person name="Barrangou R."/>
            <person name="Klaenhammer T.R."/>
            <person name="Caufield P.W."/>
            <person name="Cui Y."/>
            <person name="Zhang H."/>
            <person name="O'Toole P.W."/>
        </authorList>
    </citation>
    <scope>NUCLEOTIDE SEQUENCE [LARGE SCALE GENOMIC DNA]</scope>
    <source>
        <strain evidence="1 2">DSM 19904</strain>
    </source>
</reference>
<dbReference type="EMBL" id="AZEA01000003">
    <property type="protein sequence ID" value="KRK89125.1"/>
    <property type="molecule type" value="Genomic_DNA"/>
</dbReference>
<comment type="caution">
    <text evidence="1">The sequence shown here is derived from an EMBL/GenBank/DDBJ whole genome shotgun (WGS) entry which is preliminary data.</text>
</comment>
<sequence length="83" mass="9046">MLTINVNGNLGNQQVVLSDNSVGTLTGARVFGSAMSGNQVVQWTFISTEHQHEGFVYAGELMEGLVIQSMNGNDVYQIHFTNK</sequence>
<gene>
    <name evidence="1" type="ORF">FD17_GL001610</name>
</gene>
<dbReference type="RefSeq" id="WP_057823691.1">
    <property type="nucleotide sequence ID" value="NZ_AZEA01000003.1"/>
</dbReference>
<proteinExistence type="predicted"/>
<keyword evidence="2" id="KW-1185">Reference proteome</keyword>
<dbReference type="Proteomes" id="UP000051581">
    <property type="component" value="Unassembled WGS sequence"/>
</dbReference>
<name>A0A0R1L068_9LACO</name>
<protein>
    <submittedName>
        <fullName evidence="1">Uncharacterized protein</fullName>
    </submittedName>
</protein>
<accession>A0A0R1L068</accession>
<dbReference type="PATRIC" id="fig|1423808.3.peg.1631"/>
<evidence type="ECO:0000313" key="1">
    <source>
        <dbReference type="EMBL" id="KRK89125.1"/>
    </source>
</evidence>
<dbReference type="AlphaFoldDB" id="A0A0R1L068"/>
<evidence type="ECO:0000313" key="2">
    <source>
        <dbReference type="Proteomes" id="UP000051581"/>
    </source>
</evidence>
<organism evidence="1 2">
    <name type="scientific">Lentilactobacillus sunkii DSM 19904</name>
    <dbReference type="NCBI Taxonomy" id="1423808"/>
    <lineage>
        <taxon>Bacteria</taxon>
        <taxon>Bacillati</taxon>
        <taxon>Bacillota</taxon>
        <taxon>Bacilli</taxon>
        <taxon>Lactobacillales</taxon>
        <taxon>Lactobacillaceae</taxon>
        <taxon>Lentilactobacillus</taxon>
    </lineage>
</organism>
<dbReference type="OrthoDB" id="2320289at2"/>